<proteinExistence type="predicted"/>
<dbReference type="EMBL" id="LOCQ01000056">
    <property type="protein sequence ID" value="OBV38763.1"/>
    <property type="molecule type" value="Genomic_DNA"/>
</dbReference>
<accession>A0A1A7C372</accession>
<gene>
    <name evidence="1" type="ORF">ASR47_100779</name>
</gene>
<protein>
    <recommendedName>
        <fullName evidence="3">DUF4936 family protein</fullName>
    </recommendedName>
</protein>
<dbReference type="STRING" id="1747903.ASR47_100779"/>
<name>A0A1A7C372_9BURK</name>
<dbReference type="AlphaFoldDB" id="A0A1A7C372"/>
<sequence length="96" mass="10517">MKDLYIYYQVKEEHAQALEARVRSLQAKLAAGSGVSPQLKRRPESRDGLQTWMEIYPVVGEGFAEQLAAAADEAGLLSLTAGGRHVEIFMDLPPCA</sequence>
<dbReference type="RefSeq" id="WP_065308482.1">
    <property type="nucleotide sequence ID" value="NZ_LOCQ01000056.1"/>
</dbReference>
<dbReference type="InterPro" id="IPR032556">
    <property type="entry name" value="DUF4936"/>
</dbReference>
<dbReference type="OrthoDB" id="8527613at2"/>
<evidence type="ECO:0000313" key="1">
    <source>
        <dbReference type="EMBL" id="OBV38763.1"/>
    </source>
</evidence>
<keyword evidence="2" id="KW-1185">Reference proteome</keyword>
<dbReference type="Pfam" id="PF16290">
    <property type="entry name" value="DUF4936"/>
    <property type="match status" value="1"/>
</dbReference>
<comment type="caution">
    <text evidence="1">The sequence shown here is derived from an EMBL/GenBank/DDBJ whole genome shotgun (WGS) entry which is preliminary data.</text>
</comment>
<evidence type="ECO:0008006" key="3">
    <source>
        <dbReference type="Google" id="ProtNLM"/>
    </source>
</evidence>
<reference evidence="1 2" key="1">
    <citation type="submission" date="2016-04" db="EMBL/GenBank/DDBJ databases">
        <title>Draft genome sequence of Janthinobacterium psychrotolerans sp. nov., isolated from freshwater sediments in Denmark.</title>
        <authorList>
            <person name="Gong X."/>
            <person name="Skrivergaard S."/>
            <person name="Korsgaard B.S."/>
            <person name="Schreiber L."/>
            <person name="Marshall I.P."/>
            <person name="Finster K."/>
            <person name="Schramm A."/>
        </authorList>
    </citation>
    <scope>NUCLEOTIDE SEQUENCE [LARGE SCALE GENOMIC DNA]</scope>
    <source>
        <strain evidence="1 2">S3-2</strain>
    </source>
</reference>
<evidence type="ECO:0000313" key="2">
    <source>
        <dbReference type="Proteomes" id="UP000092713"/>
    </source>
</evidence>
<dbReference type="Proteomes" id="UP000092713">
    <property type="component" value="Unassembled WGS sequence"/>
</dbReference>
<dbReference type="PATRIC" id="fig|1747903.4.peg.2321"/>
<organism evidence="1 2">
    <name type="scientific">Janthinobacterium psychrotolerans</name>
    <dbReference type="NCBI Taxonomy" id="1747903"/>
    <lineage>
        <taxon>Bacteria</taxon>
        <taxon>Pseudomonadati</taxon>
        <taxon>Pseudomonadota</taxon>
        <taxon>Betaproteobacteria</taxon>
        <taxon>Burkholderiales</taxon>
        <taxon>Oxalobacteraceae</taxon>
        <taxon>Janthinobacterium</taxon>
    </lineage>
</organism>